<protein>
    <submittedName>
        <fullName evidence="1">Uncharacterized protein</fullName>
    </submittedName>
</protein>
<evidence type="ECO:0000313" key="1">
    <source>
        <dbReference type="EMBL" id="CAK7332325.1"/>
    </source>
</evidence>
<reference evidence="1 2" key="1">
    <citation type="submission" date="2024-01" db="EMBL/GenBank/DDBJ databases">
        <authorList>
            <person name="Waweru B."/>
        </authorList>
    </citation>
    <scope>NUCLEOTIDE SEQUENCE [LARGE SCALE GENOMIC DNA]</scope>
</reference>
<name>A0AAV1REZ3_9ROSI</name>
<proteinExistence type="predicted"/>
<accession>A0AAV1REZ3</accession>
<evidence type="ECO:0000313" key="2">
    <source>
        <dbReference type="Proteomes" id="UP001314170"/>
    </source>
</evidence>
<comment type="caution">
    <text evidence="1">The sequence shown here is derived from an EMBL/GenBank/DDBJ whole genome shotgun (WGS) entry which is preliminary data.</text>
</comment>
<organism evidence="1 2">
    <name type="scientific">Dovyalis caffra</name>
    <dbReference type="NCBI Taxonomy" id="77055"/>
    <lineage>
        <taxon>Eukaryota</taxon>
        <taxon>Viridiplantae</taxon>
        <taxon>Streptophyta</taxon>
        <taxon>Embryophyta</taxon>
        <taxon>Tracheophyta</taxon>
        <taxon>Spermatophyta</taxon>
        <taxon>Magnoliopsida</taxon>
        <taxon>eudicotyledons</taxon>
        <taxon>Gunneridae</taxon>
        <taxon>Pentapetalae</taxon>
        <taxon>rosids</taxon>
        <taxon>fabids</taxon>
        <taxon>Malpighiales</taxon>
        <taxon>Salicaceae</taxon>
        <taxon>Flacourtieae</taxon>
        <taxon>Dovyalis</taxon>
    </lineage>
</organism>
<dbReference type="AlphaFoldDB" id="A0AAV1REZ3"/>
<gene>
    <name evidence="1" type="ORF">DCAF_LOCUS8923</name>
</gene>
<dbReference type="EMBL" id="CAWUPB010000913">
    <property type="protein sequence ID" value="CAK7332325.1"/>
    <property type="molecule type" value="Genomic_DNA"/>
</dbReference>
<dbReference type="Proteomes" id="UP001314170">
    <property type="component" value="Unassembled WGS sequence"/>
</dbReference>
<keyword evidence="2" id="KW-1185">Reference proteome</keyword>
<sequence>MAKAKQLSCPIRDSFSGIVKMQKESRFLLNLEAFPHILVEREKVDSLTVSHHATRVTLGMVAVEKKGIVGKITSSFLHFLYDNILIPNLNKNRYYNESIQFLHHQLDSRVKTSMKVAINEAVFQAKRQIFLQDF</sequence>